<evidence type="ECO:0000313" key="3">
    <source>
        <dbReference type="Proteomes" id="UP001222373"/>
    </source>
</evidence>
<dbReference type="EMBL" id="CP110500">
    <property type="protein sequence ID" value="WDI79303.1"/>
    <property type="molecule type" value="Genomic_DNA"/>
</dbReference>
<sequence>MLRYIKLFKKNFLGKGLSSKDVNFLDRNFISNKKKNKYFLNTNKIIFNIIKSSKILFKYCKRNKNILIILDSKFIKNKIKNIFKFKNIKFSENINCGNFTNFEILIKENKKHKILKKILFNSNKKNFLLYKKVRNNIKNKPIDIFKYPKIILDLRIKNKKNNFYKECKKLNIKIISFLCCLKNDNKYIDIPIYINKSFKCVNLILEIIKKSFFKYEKIYKNKKNK</sequence>
<dbReference type="Gene3D" id="3.40.50.10490">
    <property type="entry name" value="Glucose-6-phosphate isomerase like protein, domain 1"/>
    <property type="match status" value="1"/>
</dbReference>
<dbReference type="InterPro" id="IPR001865">
    <property type="entry name" value="Ribosomal_uS2"/>
</dbReference>
<dbReference type="GO" id="GO:0006412">
    <property type="term" value="P:translation"/>
    <property type="evidence" value="ECO:0007669"/>
    <property type="project" value="InterPro"/>
</dbReference>
<proteinExistence type="inferred from homology"/>
<dbReference type="SUPFAM" id="SSF52313">
    <property type="entry name" value="Ribosomal protein S2"/>
    <property type="match status" value="1"/>
</dbReference>
<dbReference type="GO" id="GO:0005840">
    <property type="term" value="C:ribosome"/>
    <property type="evidence" value="ECO:0007669"/>
    <property type="project" value="UniProtKB-KW"/>
</dbReference>
<accession>A0AAX3NCC1</accession>
<organism evidence="2 3">
    <name type="scientific">Candidatus Vidania fulgoroideorum</name>
    <dbReference type="NCBI Taxonomy" id="881286"/>
    <lineage>
        <taxon>Bacteria</taxon>
        <taxon>Pseudomonadati</taxon>
        <taxon>Pseudomonadota</taxon>
        <taxon>Betaproteobacteria</taxon>
        <taxon>Candidatus Vidania</taxon>
    </lineage>
</organism>
<gene>
    <name evidence="2" type="ORF">ONB67_00350</name>
</gene>
<name>A0AAX3NCC1_9PROT</name>
<evidence type="ECO:0000313" key="2">
    <source>
        <dbReference type="EMBL" id="WDI79303.1"/>
    </source>
</evidence>
<dbReference type="GO" id="GO:0003735">
    <property type="term" value="F:structural constituent of ribosome"/>
    <property type="evidence" value="ECO:0007669"/>
    <property type="project" value="InterPro"/>
</dbReference>
<evidence type="ECO:0000256" key="1">
    <source>
        <dbReference type="ARBA" id="ARBA00006242"/>
    </source>
</evidence>
<comment type="similarity">
    <text evidence="1">Belongs to the universal ribosomal protein uS2 family.</text>
</comment>
<dbReference type="Pfam" id="PF00318">
    <property type="entry name" value="Ribosomal_S2"/>
    <property type="match status" value="1"/>
</dbReference>
<reference evidence="2" key="1">
    <citation type="submission" date="2022-11" db="EMBL/GenBank/DDBJ databases">
        <title>Genomic comparisons reveal selection pressure and functional variation between nutritional endosymbionts of cave-adapted and epigean Hawaiian planthoppers.</title>
        <authorList>
            <person name="Gossett J.M."/>
            <person name="Porter M.L."/>
            <person name="Vasquez Y."/>
            <person name="Bennett G.M."/>
            <person name="Chong R.A."/>
        </authorList>
    </citation>
    <scope>NUCLEOTIDE SEQUENCE</scope>
    <source>
        <strain evidence="2">OPOL2</strain>
    </source>
</reference>
<keyword evidence="2" id="KW-0689">Ribosomal protein</keyword>
<dbReference type="AlphaFoldDB" id="A0AAX3NCC1"/>
<protein>
    <submittedName>
        <fullName evidence="2">30S ribosomal protein S2</fullName>
    </submittedName>
</protein>
<keyword evidence="2" id="KW-0687">Ribonucleoprotein</keyword>
<dbReference type="InterPro" id="IPR023591">
    <property type="entry name" value="Ribosomal_uS2_flav_dom_sf"/>
</dbReference>
<dbReference type="Proteomes" id="UP001222373">
    <property type="component" value="Chromosome"/>
</dbReference>